<evidence type="ECO:0000256" key="1">
    <source>
        <dbReference type="SAM" id="Phobius"/>
    </source>
</evidence>
<gene>
    <name evidence="2" type="ORF">S01H4_10013</name>
</gene>
<protein>
    <submittedName>
        <fullName evidence="2">Uncharacterized protein</fullName>
    </submittedName>
</protein>
<keyword evidence="1" id="KW-0472">Membrane</keyword>
<organism evidence="2">
    <name type="scientific">marine sediment metagenome</name>
    <dbReference type="NCBI Taxonomy" id="412755"/>
    <lineage>
        <taxon>unclassified sequences</taxon>
        <taxon>metagenomes</taxon>
        <taxon>ecological metagenomes</taxon>
    </lineage>
</organism>
<sequence length="89" mass="11016">MNYYFWGSVIVFVSIYSSYKGYFYIKEKLYNHIIEKVNEKLKNDIEDYYINLFNGKFEDNINLDQKYYYSFLQWKSENRSDIVKTKQNI</sequence>
<dbReference type="AlphaFoldDB" id="X0ZRX5"/>
<reference evidence="2" key="1">
    <citation type="journal article" date="2014" name="Front. Microbiol.">
        <title>High frequency of phylogenetically diverse reductive dehalogenase-homologous genes in deep subseafloor sedimentary metagenomes.</title>
        <authorList>
            <person name="Kawai M."/>
            <person name="Futagami T."/>
            <person name="Toyoda A."/>
            <person name="Takaki Y."/>
            <person name="Nishi S."/>
            <person name="Hori S."/>
            <person name="Arai W."/>
            <person name="Tsubouchi T."/>
            <person name="Morono Y."/>
            <person name="Uchiyama I."/>
            <person name="Ito T."/>
            <person name="Fujiyama A."/>
            <person name="Inagaki F."/>
            <person name="Takami H."/>
        </authorList>
    </citation>
    <scope>NUCLEOTIDE SEQUENCE</scope>
    <source>
        <strain evidence="2">Expedition CK06-06</strain>
    </source>
</reference>
<feature type="non-terminal residue" evidence="2">
    <location>
        <position position="89"/>
    </location>
</feature>
<proteinExistence type="predicted"/>
<evidence type="ECO:0000313" key="2">
    <source>
        <dbReference type="EMBL" id="GAG60802.1"/>
    </source>
</evidence>
<keyword evidence="1" id="KW-0812">Transmembrane</keyword>
<dbReference type="InterPro" id="IPR036716">
    <property type="entry name" value="Pest_crys_N_sf"/>
</dbReference>
<comment type="caution">
    <text evidence="2">The sequence shown here is derived from an EMBL/GenBank/DDBJ whole genome shotgun (WGS) entry which is preliminary data.</text>
</comment>
<name>X0ZRX5_9ZZZZ</name>
<feature type="transmembrane region" description="Helical" evidence="1">
    <location>
        <begin position="6"/>
        <end position="25"/>
    </location>
</feature>
<dbReference type="EMBL" id="BART01003744">
    <property type="protein sequence ID" value="GAG60802.1"/>
    <property type="molecule type" value="Genomic_DNA"/>
</dbReference>
<accession>X0ZRX5</accession>
<dbReference type="GO" id="GO:0090729">
    <property type="term" value="F:toxin activity"/>
    <property type="evidence" value="ECO:0007669"/>
    <property type="project" value="InterPro"/>
</dbReference>
<dbReference type="SUPFAM" id="SSF56849">
    <property type="entry name" value="delta-Endotoxin (insectocide), N-terminal domain"/>
    <property type="match status" value="1"/>
</dbReference>
<keyword evidence="1" id="KW-1133">Transmembrane helix</keyword>